<proteinExistence type="predicted"/>
<organism evidence="2 3">
    <name type="scientific">Sinomicrobium weinanense</name>
    <dbReference type="NCBI Taxonomy" id="2842200"/>
    <lineage>
        <taxon>Bacteria</taxon>
        <taxon>Pseudomonadati</taxon>
        <taxon>Bacteroidota</taxon>
        <taxon>Flavobacteriia</taxon>
        <taxon>Flavobacteriales</taxon>
        <taxon>Flavobacteriaceae</taxon>
        <taxon>Sinomicrobium</taxon>
    </lineage>
</organism>
<name>A0A926Q3B6_9FLAO</name>
<evidence type="ECO:0008006" key="4">
    <source>
        <dbReference type="Google" id="ProtNLM"/>
    </source>
</evidence>
<evidence type="ECO:0000313" key="2">
    <source>
        <dbReference type="EMBL" id="MBC9795836.1"/>
    </source>
</evidence>
<dbReference type="RefSeq" id="WP_187964986.1">
    <property type="nucleotide sequence ID" value="NZ_JACVDC010000016.1"/>
</dbReference>
<dbReference type="Proteomes" id="UP000653730">
    <property type="component" value="Unassembled WGS sequence"/>
</dbReference>
<evidence type="ECO:0000256" key="1">
    <source>
        <dbReference type="SAM" id="SignalP"/>
    </source>
</evidence>
<evidence type="ECO:0000313" key="3">
    <source>
        <dbReference type="Proteomes" id="UP000653730"/>
    </source>
</evidence>
<accession>A0A926Q3B6</accession>
<comment type="caution">
    <text evidence="2">The sequence shown here is derived from an EMBL/GenBank/DDBJ whole genome shotgun (WGS) entry which is preliminary data.</text>
</comment>
<keyword evidence="1" id="KW-0732">Signal</keyword>
<feature type="chain" id="PRO_5037818106" description="YD repeat-containing protein" evidence="1">
    <location>
        <begin position="21"/>
        <end position="1123"/>
    </location>
</feature>
<dbReference type="EMBL" id="JACVDC010000016">
    <property type="protein sequence ID" value="MBC9795836.1"/>
    <property type="molecule type" value="Genomic_DNA"/>
</dbReference>
<dbReference type="AlphaFoldDB" id="A0A926Q3B6"/>
<feature type="signal peptide" evidence="1">
    <location>
        <begin position="1"/>
        <end position="20"/>
    </location>
</feature>
<keyword evidence="3" id="KW-1185">Reference proteome</keyword>
<sequence>MRKLLLNNLLCFCLPFFMTAQIIERIDPQITPPSPEASALFKSTEIPVSLTTGIPAISIPIYEIKLKDYTLPILLKYNSSGIRVNEMASSVGLGWSLEAGGMISSSVVGLPDLDSYGYLSGGFSFPEDRMLNPELVHTGAGTYEPNEDYILCMELMGNPIVNSDGSPNPSSTALDTQPDIFYYSFGNRNGKFFFSRDGKANPVPFEPIEIQNSRSSFTIKDEKGNTFVYDVSELTNTIYAGYSGYPDFGGGGYTIRNYSYYLSSIKTTRGETITFTYRDIGYTYQNPVSYVRYRAMSNQNYGFPASLETRLESTSIVHEKSIKSITSSNMDRIDFIYESCPRLDQPAATWGSVNLTGGNALKKIRITRSGKTEDITLNHGYFNLNEDGDPCTKSPSANRYRLKLNSVKRDGEPAHVFEYYGTNRLPNRLSESGDHWGYYSSSGGRYFKEPQIGFDTGGERDPNLEYTKDGVLKKIIYPTGGSTVFDYELNEARDTLKIDNDETVHRSASLYYDPESSVSHRTRDFTIPSNVDPASMAVRYQTTPPPAVADKRFDVWITGPDTFLTFQSHDGDSEMQPLNLSPGNYTLHVEQIGDFDLGHIFVSWTETTVNPPSTEYKNVKLGGLRIKSIIEYGENGSDEPAMKRSYRYTLPENNTISSGKISNKPEYSFSYTKRKREFNQSTQSVVERSARYWVQHSQSIQPLMGLQGYHVMYSHVREIREGPEDMGYTDYRFSFVGDLKSYVTYPATPPTSYDWRRGLLREKNYYEYNSEKEKYIKRKRVENKYKFLYTPPDYVQNPSESGGHYTPPVHPNEKHALGRRIQCVLPEMVVTAGSYSRWAARFEISSYKLISSWYYLEKSIEENFDENGENPVNVTMTNYFDNAKHAQLTRREEKNSRGKTLISKTFYPDDVTSNSSLDGDNLTPEEYNAINKLKEGNLHRIAEPIQEETWQNGKKLSTSRITYKDLGNELIVPDTIFTSKGTTKLKPRMVYHKYDKYGNPEELSLIGAPHIVYLWGYNGRYPIAKIENVTSYSNIPPALISAAKNASNSGIEENLIEALNDLREALPKARVTTYTYKPLIGVSTITDLRGKKTTYTYDTFNRLEFIKDETNRLLEEYKYHYKN</sequence>
<protein>
    <recommendedName>
        <fullName evidence="4">YD repeat-containing protein</fullName>
    </recommendedName>
</protein>
<gene>
    <name evidence="2" type="ORF">IBL28_07655</name>
</gene>
<reference evidence="2 3" key="1">
    <citation type="submission" date="2020-09" db="EMBL/GenBank/DDBJ databases">
        <title>Sinomicrobium weinanense sp. nov., a halophilic bacteria isolated from saline-alkali soil.</title>
        <authorList>
            <person name="Wu P."/>
            <person name="Ren H."/>
            <person name="Mei Y."/>
            <person name="Liang Y."/>
            <person name="Chen Z."/>
        </authorList>
    </citation>
    <scope>NUCLEOTIDE SEQUENCE [LARGE SCALE GENOMIC DNA]</scope>
    <source>
        <strain evidence="2 3">FJxs</strain>
    </source>
</reference>